<dbReference type="AlphaFoldDB" id="A0A6G1I4D8"/>
<dbReference type="GO" id="GO:0006508">
    <property type="term" value="P:proteolysis"/>
    <property type="evidence" value="ECO:0007669"/>
    <property type="project" value="UniProtKB-KW"/>
</dbReference>
<evidence type="ECO:0000256" key="8">
    <source>
        <dbReference type="ARBA" id="ARBA00022723"/>
    </source>
</evidence>
<keyword evidence="8 15" id="KW-0479">Metal-binding</keyword>
<dbReference type="InterPro" id="IPR050414">
    <property type="entry name" value="Fungal_M35_metalloproteases"/>
</dbReference>
<dbReference type="PANTHER" id="PTHR37016">
    <property type="match status" value="1"/>
</dbReference>
<dbReference type="Pfam" id="PF14521">
    <property type="entry name" value="Aspzincin_M35"/>
    <property type="match status" value="1"/>
</dbReference>
<accession>A0A6G1I4D8</accession>
<dbReference type="EMBL" id="ML996690">
    <property type="protein sequence ID" value="KAF2403168.1"/>
    <property type="molecule type" value="Genomic_DNA"/>
</dbReference>
<comment type="subcellular location">
    <subcellularLocation>
        <location evidence="2">Secreted</location>
    </subcellularLocation>
</comment>
<dbReference type="PANTHER" id="PTHR37016:SF3">
    <property type="entry name" value="NEUTRAL PROTEASE 2-RELATED"/>
    <property type="match status" value="1"/>
</dbReference>
<evidence type="ECO:0000256" key="4">
    <source>
        <dbReference type="ARBA" id="ARBA00012431"/>
    </source>
</evidence>
<dbReference type="Gene3D" id="2.60.40.2970">
    <property type="match status" value="1"/>
</dbReference>
<dbReference type="GO" id="GO:0005576">
    <property type="term" value="C:extracellular region"/>
    <property type="evidence" value="ECO:0007669"/>
    <property type="project" value="UniProtKB-SubCell"/>
</dbReference>
<evidence type="ECO:0000256" key="7">
    <source>
        <dbReference type="ARBA" id="ARBA00022685"/>
    </source>
</evidence>
<feature type="signal peptide" evidence="16">
    <location>
        <begin position="1"/>
        <end position="16"/>
    </location>
</feature>
<dbReference type="InterPro" id="IPR029463">
    <property type="entry name" value="Lys_MEP"/>
</dbReference>
<evidence type="ECO:0000313" key="19">
    <source>
        <dbReference type="Proteomes" id="UP000799640"/>
    </source>
</evidence>
<dbReference type="EC" id="3.4.24.39" evidence="4"/>
<evidence type="ECO:0000313" key="18">
    <source>
        <dbReference type="EMBL" id="KAF2403168.1"/>
    </source>
</evidence>
<evidence type="ECO:0000256" key="11">
    <source>
        <dbReference type="ARBA" id="ARBA00022833"/>
    </source>
</evidence>
<feature type="active site" evidence="14">
    <location>
        <position position="311"/>
    </location>
</feature>
<dbReference type="PRINTS" id="PR00768">
    <property type="entry name" value="DEUTEROLYSIN"/>
</dbReference>
<dbReference type="GO" id="GO:0046872">
    <property type="term" value="F:metal ion binding"/>
    <property type="evidence" value="ECO:0007669"/>
    <property type="project" value="UniProtKB-KW"/>
</dbReference>
<evidence type="ECO:0000256" key="12">
    <source>
        <dbReference type="ARBA" id="ARBA00023049"/>
    </source>
</evidence>
<dbReference type="InterPro" id="IPR024079">
    <property type="entry name" value="MetalloPept_cat_dom_sf"/>
</dbReference>
<evidence type="ECO:0000256" key="15">
    <source>
        <dbReference type="PIRSR" id="PIRSR601384-2"/>
    </source>
</evidence>
<sequence>MHSFKILLGALPFGLAAQLVAEPFRSQIETSPLHIELQNSELTGHVRAVITNRGETALFSTWQNPLSTDQLARKLYVTIGGDPVQFLNPEGLPVGAPEEYESLPAGVSITREINIASHYELQPSEQYEVQAGGLVPFRLGDQRGDAVYETNVLSFTAPDEIPVRHVDGITVEAASNAEAASNFIYGACEDQVLNAKVKRSIPIAAAMAKKASEETAAGKHKDAFVAYFKVDNEANRKKVADRYAAIYKTLTSETGPIKIACRATCTGFYAIGAAWTEPTTGKTEFCPTIKQYPDDAKKCERMNLPGVIMHELSHSSLLYKPSTGDQAQGPQQCKALAEKSALNNADTYNLYGQSVFLDTVC</sequence>
<dbReference type="SUPFAM" id="SSF55486">
    <property type="entry name" value="Metalloproteases ('zincins'), catalytic domain"/>
    <property type="match status" value="1"/>
</dbReference>
<keyword evidence="13" id="KW-0865">Zymogen</keyword>
<evidence type="ECO:0000256" key="16">
    <source>
        <dbReference type="SAM" id="SignalP"/>
    </source>
</evidence>
<dbReference type="InterPro" id="IPR001384">
    <property type="entry name" value="Peptidase_M35"/>
</dbReference>
<comment type="similarity">
    <text evidence="3">Belongs to the peptidase M35 family.</text>
</comment>
<dbReference type="OrthoDB" id="412874at2759"/>
<comment type="catalytic activity">
    <reaction evidence="1">
        <text>Preferential cleavage of bonds with hydrophobic residues in P1'. Also 3-Asn-|-Gln-4 and 8-Gly-|-Ser-9 bonds in insulin B chain.</text>
        <dbReference type="EC" id="3.4.24.39"/>
    </reaction>
</comment>
<feature type="binding site" evidence="15">
    <location>
        <position position="325"/>
    </location>
    <ligand>
        <name>Zn(2+)</name>
        <dbReference type="ChEBI" id="CHEBI:29105"/>
        <note>catalytic</note>
    </ligand>
</feature>
<keyword evidence="7" id="KW-0165">Cleavage on pair of basic residues</keyword>
<evidence type="ECO:0000256" key="9">
    <source>
        <dbReference type="ARBA" id="ARBA00022729"/>
    </source>
</evidence>
<dbReference type="CDD" id="cd11008">
    <property type="entry name" value="M35_deuterolysin_like"/>
    <property type="match status" value="1"/>
</dbReference>
<evidence type="ECO:0000256" key="13">
    <source>
        <dbReference type="ARBA" id="ARBA00023145"/>
    </source>
</evidence>
<evidence type="ECO:0000256" key="14">
    <source>
        <dbReference type="PIRSR" id="PIRSR601384-1"/>
    </source>
</evidence>
<evidence type="ECO:0000256" key="2">
    <source>
        <dbReference type="ARBA" id="ARBA00004613"/>
    </source>
</evidence>
<keyword evidence="12" id="KW-0482">Metalloprotease</keyword>
<dbReference type="Gene3D" id="3.40.390.10">
    <property type="entry name" value="Collagenase (Catalytic Domain)"/>
    <property type="match status" value="1"/>
</dbReference>
<dbReference type="Proteomes" id="UP000799640">
    <property type="component" value="Unassembled WGS sequence"/>
</dbReference>
<evidence type="ECO:0000259" key="17">
    <source>
        <dbReference type="Pfam" id="PF14521"/>
    </source>
</evidence>
<keyword evidence="5" id="KW-0964">Secreted</keyword>
<keyword evidence="6" id="KW-0645">Protease</keyword>
<proteinExistence type="inferred from homology"/>
<evidence type="ECO:0000256" key="6">
    <source>
        <dbReference type="ARBA" id="ARBA00022670"/>
    </source>
</evidence>
<protein>
    <recommendedName>
        <fullName evidence="4">deuterolysin</fullName>
        <ecNumber evidence="4">3.4.24.39</ecNumber>
    </recommendedName>
</protein>
<keyword evidence="10" id="KW-0378">Hydrolase</keyword>
<feature type="binding site" evidence="15">
    <location>
        <position position="310"/>
    </location>
    <ligand>
        <name>Zn(2+)</name>
        <dbReference type="ChEBI" id="CHEBI:29105"/>
        <note>catalytic</note>
    </ligand>
</feature>
<reference evidence="18" key="1">
    <citation type="journal article" date="2020" name="Stud. Mycol.">
        <title>101 Dothideomycetes genomes: a test case for predicting lifestyles and emergence of pathogens.</title>
        <authorList>
            <person name="Haridas S."/>
            <person name="Albert R."/>
            <person name="Binder M."/>
            <person name="Bloem J."/>
            <person name="Labutti K."/>
            <person name="Salamov A."/>
            <person name="Andreopoulos B."/>
            <person name="Baker S."/>
            <person name="Barry K."/>
            <person name="Bills G."/>
            <person name="Bluhm B."/>
            <person name="Cannon C."/>
            <person name="Castanera R."/>
            <person name="Culley D."/>
            <person name="Daum C."/>
            <person name="Ezra D."/>
            <person name="Gonzalez J."/>
            <person name="Henrissat B."/>
            <person name="Kuo A."/>
            <person name="Liang C."/>
            <person name="Lipzen A."/>
            <person name="Lutzoni F."/>
            <person name="Magnuson J."/>
            <person name="Mondo S."/>
            <person name="Nolan M."/>
            <person name="Ohm R."/>
            <person name="Pangilinan J."/>
            <person name="Park H.-J."/>
            <person name="Ramirez L."/>
            <person name="Alfaro M."/>
            <person name="Sun H."/>
            <person name="Tritt A."/>
            <person name="Yoshinaga Y."/>
            <person name="Zwiers L.-H."/>
            <person name="Turgeon B."/>
            <person name="Goodwin S."/>
            <person name="Spatafora J."/>
            <person name="Crous P."/>
            <person name="Grigoriev I."/>
        </authorList>
    </citation>
    <scope>NUCLEOTIDE SEQUENCE</scope>
    <source>
        <strain evidence="18">CBS 262.69</strain>
    </source>
</reference>
<organism evidence="18 19">
    <name type="scientific">Trichodelitschia bisporula</name>
    <dbReference type="NCBI Taxonomy" id="703511"/>
    <lineage>
        <taxon>Eukaryota</taxon>
        <taxon>Fungi</taxon>
        <taxon>Dikarya</taxon>
        <taxon>Ascomycota</taxon>
        <taxon>Pezizomycotina</taxon>
        <taxon>Dothideomycetes</taxon>
        <taxon>Dothideomycetes incertae sedis</taxon>
        <taxon>Phaeotrichales</taxon>
        <taxon>Phaeotrichaceae</taxon>
        <taxon>Trichodelitschia</taxon>
    </lineage>
</organism>
<gene>
    <name evidence="18" type="ORF">EJ06DRAFT_322113</name>
</gene>
<keyword evidence="11 15" id="KW-0862">Zinc</keyword>
<dbReference type="GO" id="GO:0004222">
    <property type="term" value="F:metalloendopeptidase activity"/>
    <property type="evidence" value="ECO:0007669"/>
    <property type="project" value="InterPro"/>
</dbReference>
<feature type="binding site" evidence="15">
    <location>
        <position position="314"/>
    </location>
    <ligand>
        <name>Zn(2+)</name>
        <dbReference type="ChEBI" id="CHEBI:29105"/>
        <note>catalytic</note>
    </ligand>
</feature>
<comment type="cofactor">
    <cofactor evidence="15">
        <name>Zn(2+)</name>
        <dbReference type="ChEBI" id="CHEBI:29105"/>
    </cofactor>
    <text evidence="15">Binds 1 zinc ion per subunit.</text>
</comment>
<evidence type="ECO:0000256" key="1">
    <source>
        <dbReference type="ARBA" id="ARBA00001187"/>
    </source>
</evidence>
<evidence type="ECO:0000256" key="10">
    <source>
        <dbReference type="ARBA" id="ARBA00022801"/>
    </source>
</evidence>
<evidence type="ECO:0000256" key="3">
    <source>
        <dbReference type="ARBA" id="ARBA00010279"/>
    </source>
</evidence>
<feature type="domain" description="Lysine-specific metallo-endopeptidase" evidence="17">
    <location>
        <begin position="215"/>
        <end position="352"/>
    </location>
</feature>
<name>A0A6G1I4D8_9PEZI</name>
<keyword evidence="9 16" id="KW-0732">Signal</keyword>
<keyword evidence="19" id="KW-1185">Reference proteome</keyword>
<feature type="chain" id="PRO_5026204924" description="deuterolysin" evidence="16">
    <location>
        <begin position="17"/>
        <end position="361"/>
    </location>
</feature>
<evidence type="ECO:0000256" key="5">
    <source>
        <dbReference type="ARBA" id="ARBA00022525"/>
    </source>
</evidence>